<comment type="caution">
    <text evidence="7">The sequence shown here is derived from an EMBL/GenBank/DDBJ whole genome shotgun (WGS) entry which is preliminary data.</text>
</comment>
<evidence type="ECO:0000256" key="2">
    <source>
        <dbReference type="ARBA" id="ARBA00009323"/>
    </source>
</evidence>
<accession>A0A2P8Q9I6</accession>
<comment type="subcellular location">
    <subcellularLocation>
        <location evidence="1">Cell septum</location>
    </subcellularLocation>
</comment>
<dbReference type="Pfam" id="PF04686">
    <property type="entry name" value="SsgA"/>
    <property type="match status" value="1"/>
</dbReference>
<proteinExistence type="inferred from homology"/>
<name>A0A2P8Q9I6_9ACTN</name>
<evidence type="ECO:0000256" key="5">
    <source>
        <dbReference type="ARBA" id="ARBA00023210"/>
    </source>
</evidence>
<comment type="similarity">
    <text evidence="2">Belongs to the SsgA family.</text>
</comment>
<keyword evidence="8" id="KW-1185">Reference proteome</keyword>
<evidence type="ECO:0000256" key="1">
    <source>
        <dbReference type="ARBA" id="ARBA00004431"/>
    </source>
</evidence>
<keyword evidence="3 7" id="KW-0132">Cell division</keyword>
<evidence type="ECO:0000313" key="8">
    <source>
        <dbReference type="Proteomes" id="UP000240429"/>
    </source>
</evidence>
<gene>
    <name evidence="7" type="ORF">C6Y14_11985</name>
</gene>
<keyword evidence="4" id="KW-0749">Sporulation</keyword>
<dbReference type="OrthoDB" id="4186410at2"/>
<sequence length="131" mass="14472">MLGVSARQAVTAEFRFSQQSPLTVSVEFVVAGGPRVRWRIGRDLLRQGMYSMSGLGDVQMWPSDLEGRSTARLQLSSGDMAALFELPTESLAQWLERTYELVPAGKELDAFDWSFTTADLVQSRPGAARSD</sequence>
<protein>
    <submittedName>
        <fullName evidence="7">SsgA family sporulation/cell division regulator</fullName>
    </submittedName>
</protein>
<reference evidence="7 8" key="1">
    <citation type="submission" date="2018-03" db="EMBL/GenBank/DDBJ databases">
        <title>Streptomyces dioscori sp. nov., a novel endophytic actinobacterium isolated from bulbil of Dioscorea bulbifera L.</title>
        <authorList>
            <person name="Zhikuan W."/>
        </authorList>
    </citation>
    <scope>NUCLEOTIDE SEQUENCE [LARGE SCALE GENOMIC DNA]</scope>
    <source>
        <strain evidence="7 8">A217</strain>
    </source>
</reference>
<dbReference type="EMBL" id="PYBJ01000007">
    <property type="protein sequence ID" value="PSM42904.1"/>
    <property type="molecule type" value="Genomic_DNA"/>
</dbReference>
<evidence type="ECO:0000313" key="7">
    <source>
        <dbReference type="EMBL" id="PSM42904.1"/>
    </source>
</evidence>
<dbReference type="AlphaFoldDB" id="A0A2P8Q9I6"/>
<dbReference type="GO" id="GO:0000917">
    <property type="term" value="P:division septum assembly"/>
    <property type="evidence" value="ECO:0007669"/>
    <property type="project" value="UniProtKB-KW"/>
</dbReference>
<dbReference type="InterPro" id="IPR038658">
    <property type="entry name" value="SsgB_sf"/>
</dbReference>
<keyword evidence="5" id="KW-0717">Septation</keyword>
<dbReference type="GO" id="GO:0030435">
    <property type="term" value="P:sporulation resulting in formation of a cellular spore"/>
    <property type="evidence" value="ECO:0007669"/>
    <property type="project" value="UniProtKB-KW"/>
</dbReference>
<organism evidence="7 8">
    <name type="scientific">Streptomyces dioscori</name>
    <dbReference type="NCBI Taxonomy" id="2109333"/>
    <lineage>
        <taxon>Bacteria</taxon>
        <taxon>Bacillati</taxon>
        <taxon>Actinomycetota</taxon>
        <taxon>Actinomycetes</taxon>
        <taxon>Kitasatosporales</taxon>
        <taxon>Streptomycetaceae</taxon>
        <taxon>Streptomyces</taxon>
        <taxon>Streptomyces aurantiacus group</taxon>
    </lineage>
</organism>
<dbReference type="GO" id="GO:0030428">
    <property type="term" value="C:cell septum"/>
    <property type="evidence" value="ECO:0007669"/>
    <property type="project" value="UniProtKB-SubCell"/>
</dbReference>
<dbReference type="InterPro" id="IPR006776">
    <property type="entry name" value="SsgB"/>
</dbReference>
<dbReference type="Gene3D" id="2.30.31.20">
    <property type="entry name" value="Sporulation-specific cell division protein SsgB"/>
    <property type="match status" value="1"/>
</dbReference>
<keyword evidence="6" id="KW-0131">Cell cycle</keyword>
<evidence type="ECO:0000256" key="4">
    <source>
        <dbReference type="ARBA" id="ARBA00022969"/>
    </source>
</evidence>
<dbReference type="Proteomes" id="UP000240429">
    <property type="component" value="Unassembled WGS sequence"/>
</dbReference>
<evidence type="ECO:0000256" key="3">
    <source>
        <dbReference type="ARBA" id="ARBA00022618"/>
    </source>
</evidence>
<evidence type="ECO:0000256" key="6">
    <source>
        <dbReference type="ARBA" id="ARBA00023306"/>
    </source>
</evidence>